<feature type="non-terminal residue" evidence="13">
    <location>
        <position position="1"/>
    </location>
</feature>
<dbReference type="EMBL" id="JAAWVQ010177229">
    <property type="protein sequence ID" value="MBN3288625.1"/>
    <property type="molecule type" value="Genomic_DNA"/>
</dbReference>
<feature type="transmembrane region" description="Helical" evidence="11">
    <location>
        <begin position="43"/>
        <end position="68"/>
    </location>
</feature>
<organism evidence="13 14">
    <name type="scientific">Polyodon spathula</name>
    <name type="common">North American paddlefish</name>
    <name type="synonym">Squalus spathula</name>
    <dbReference type="NCBI Taxonomy" id="7913"/>
    <lineage>
        <taxon>Eukaryota</taxon>
        <taxon>Metazoa</taxon>
        <taxon>Chordata</taxon>
        <taxon>Craniata</taxon>
        <taxon>Vertebrata</taxon>
        <taxon>Euteleostomi</taxon>
        <taxon>Actinopterygii</taxon>
        <taxon>Chondrostei</taxon>
        <taxon>Acipenseriformes</taxon>
        <taxon>Polyodontidae</taxon>
        <taxon>Polyodon</taxon>
    </lineage>
</organism>
<dbReference type="Proteomes" id="UP001166093">
    <property type="component" value="Unassembled WGS sequence"/>
</dbReference>
<dbReference type="InterPro" id="IPR000276">
    <property type="entry name" value="GPCR_Rhodpsn"/>
</dbReference>
<feature type="transmembrane region" description="Helical" evidence="11">
    <location>
        <begin position="6"/>
        <end position="31"/>
    </location>
</feature>
<feature type="transmembrane region" description="Helical" evidence="11">
    <location>
        <begin position="440"/>
        <end position="463"/>
    </location>
</feature>
<keyword evidence="14" id="KW-1185">Reference proteome</keyword>
<keyword evidence="7 10" id="KW-0675">Receptor</keyword>
<sequence length="510" mass="58472">HYHVSHVLLGLVLGTVSLLTVVMNILVLYAVKKERTLHTVGNLYIVSLSVADLIVGASVMPLNIVYLLENKWIFGQVVCRFWLVMDYVASTASIFSLFILCVDRYRSVRHPLKYLKYRTRARASGMISGAWLLSMTWVIPILGWHSFGAVDSKPKTENTCETDFQFVTWFKVLTAVLNFYVPSLMMLWFYVQIYMAVRKHYRQNGIINESVQSSSVRIGFAQHSRHKTEQNENTIHELSHGEALLDQYSLEQPHEAKYITETRDEMNQNKHCYHPNLFTVPHNLELPSTKIFMREMEAQRQSASRVLENGTKEREATSDTETSLKLTCLPSGILHSQPDDAKVKKMFVSENDCNVIVPNSIAGMPETTDTSDVRTFTTALDKDAALSHSSSAPSPWLHNDNPRVDSVNNLKQLWQKVCTNSKQYVQNLRLKKEIKAAKQLGFIMAAFMMCWIPYFVTFMVMAFCKTCVHHNLHMFTIWLGYINSTLNPLIYPLCNDNFKKTLKNILHIKS</sequence>
<comment type="caution">
    <text evidence="13">The sequence shown here is derived from an EMBL/GenBank/DDBJ whole genome shotgun (WGS) entry which is preliminary data.</text>
</comment>
<evidence type="ECO:0000256" key="5">
    <source>
        <dbReference type="ARBA" id="ARBA00023040"/>
    </source>
</evidence>
<dbReference type="PANTHER" id="PTHR24247:SF223">
    <property type="entry name" value="HISTAMINE H1 RECEPTOR"/>
    <property type="match status" value="1"/>
</dbReference>
<gene>
    <name evidence="13" type="primary">Hrh1_2</name>
    <name evidence="13" type="ORF">GTO93_0012555</name>
</gene>
<keyword evidence="3 11" id="KW-1133">Transmembrane helix</keyword>
<dbReference type="PROSITE" id="PS50262">
    <property type="entry name" value="G_PROTEIN_RECEP_F1_2"/>
    <property type="match status" value="1"/>
</dbReference>
<dbReference type="Gene3D" id="1.20.1070.10">
    <property type="entry name" value="Rhodopsin 7-helix transmembrane proteins"/>
    <property type="match status" value="2"/>
</dbReference>
<comment type="similarity">
    <text evidence="11">Belongs to the G-protein coupled receptor 1 family. Muscarinic acetylcholine receptor subfamily.</text>
</comment>
<evidence type="ECO:0000256" key="4">
    <source>
        <dbReference type="ARBA" id="ARBA00023018"/>
    </source>
</evidence>
<comment type="subcellular location">
    <subcellularLocation>
        <location evidence="11">Cell membrane</location>
        <topology evidence="11">Multi-pass membrane protein</topology>
    </subcellularLocation>
    <subcellularLocation>
        <location evidence="11">Postsynaptic cell membrane</location>
        <topology evidence="11">Multi-pass membrane protein</topology>
    </subcellularLocation>
</comment>
<dbReference type="SUPFAM" id="SSF81321">
    <property type="entry name" value="Family A G protein-coupled receptor-like"/>
    <property type="match status" value="1"/>
</dbReference>
<feature type="transmembrane region" description="Helical" evidence="11">
    <location>
        <begin position="80"/>
        <end position="102"/>
    </location>
</feature>
<keyword evidence="2 10" id="KW-0812">Transmembrane</keyword>
<evidence type="ECO:0000256" key="3">
    <source>
        <dbReference type="ARBA" id="ARBA00022989"/>
    </source>
</evidence>
<dbReference type="PROSITE" id="PS00237">
    <property type="entry name" value="G_PROTEIN_RECEP_F1_1"/>
    <property type="match status" value="1"/>
</dbReference>
<accession>A0ABS2YQ75</accession>
<evidence type="ECO:0000313" key="13">
    <source>
        <dbReference type="EMBL" id="MBN3288625.1"/>
    </source>
</evidence>
<evidence type="ECO:0000256" key="2">
    <source>
        <dbReference type="ARBA" id="ARBA00022692"/>
    </source>
</evidence>
<evidence type="ECO:0000256" key="9">
    <source>
        <dbReference type="ARBA" id="ARBA00023257"/>
    </source>
</evidence>
<comment type="function">
    <text evidence="11">The muscarinic acetylcholine receptor mediates various cellular responses, including inhibition of adenylate cyclase, breakdown of phosphoinositides and modulation of potassium channels through the action of G proteins.</text>
</comment>
<keyword evidence="9 11" id="KW-0628">Postsynaptic cell membrane</keyword>
<dbReference type="InterPro" id="IPR000995">
    <property type="entry name" value="Musac_Ach_rcpt"/>
</dbReference>
<feature type="transmembrane region" description="Helical" evidence="11">
    <location>
        <begin position="475"/>
        <end position="494"/>
    </location>
</feature>
<evidence type="ECO:0000256" key="7">
    <source>
        <dbReference type="ARBA" id="ARBA00023170"/>
    </source>
</evidence>
<evidence type="ECO:0000256" key="1">
    <source>
        <dbReference type="ARBA" id="ARBA00022475"/>
    </source>
</evidence>
<evidence type="ECO:0000256" key="11">
    <source>
        <dbReference type="RuleBase" id="RU361191"/>
    </source>
</evidence>
<dbReference type="InterPro" id="IPR017452">
    <property type="entry name" value="GPCR_Rhodpsn_7TM"/>
</dbReference>
<evidence type="ECO:0000256" key="8">
    <source>
        <dbReference type="ARBA" id="ARBA00023224"/>
    </source>
</evidence>
<dbReference type="PRINTS" id="PR00243">
    <property type="entry name" value="MUSCARINICR"/>
</dbReference>
<evidence type="ECO:0000259" key="12">
    <source>
        <dbReference type="PROSITE" id="PS50262"/>
    </source>
</evidence>
<reference evidence="13" key="1">
    <citation type="journal article" date="2021" name="Cell">
        <title>Tracing the genetic footprints of vertebrate landing in non-teleost ray-finned fishes.</title>
        <authorList>
            <person name="Bi X."/>
            <person name="Wang K."/>
            <person name="Yang L."/>
            <person name="Pan H."/>
            <person name="Jiang H."/>
            <person name="Wei Q."/>
            <person name="Fang M."/>
            <person name="Yu H."/>
            <person name="Zhu C."/>
            <person name="Cai Y."/>
            <person name="He Y."/>
            <person name="Gan X."/>
            <person name="Zeng H."/>
            <person name="Yu D."/>
            <person name="Zhu Y."/>
            <person name="Jiang H."/>
            <person name="Qiu Q."/>
            <person name="Yang H."/>
            <person name="Zhang Y.E."/>
            <person name="Wang W."/>
            <person name="Zhu M."/>
            <person name="He S."/>
            <person name="Zhang G."/>
        </authorList>
    </citation>
    <scope>NUCLEOTIDE SEQUENCE</scope>
    <source>
        <strain evidence="13">Pddl_001</strain>
    </source>
</reference>
<keyword evidence="4 11" id="KW-0770">Synapse</keyword>
<proteinExistence type="inferred from homology"/>
<keyword evidence="1 11" id="KW-1003">Cell membrane</keyword>
<feature type="transmembrane region" description="Helical" evidence="11">
    <location>
        <begin position="167"/>
        <end position="191"/>
    </location>
</feature>
<dbReference type="PANTHER" id="PTHR24247">
    <property type="entry name" value="5-HYDROXYTRYPTAMINE RECEPTOR"/>
    <property type="match status" value="1"/>
</dbReference>
<dbReference type="Pfam" id="PF00001">
    <property type="entry name" value="7tm_1"/>
    <property type="match status" value="1"/>
</dbReference>
<feature type="transmembrane region" description="Helical" evidence="11">
    <location>
        <begin position="123"/>
        <end position="147"/>
    </location>
</feature>
<keyword evidence="8 10" id="KW-0807">Transducer</keyword>
<feature type="domain" description="G-protein coupled receptors family 1 profile" evidence="12">
    <location>
        <begin position="23"/>
        <end position="491"/>
    </location>
</feature>
<feature type="non-terminal residue" evidence="13">
    <location>
        <position position="510"/>
    </location>
</feature>
<keyword evidence="6 11" id="KW-0472">Membrane</keyword>
<keyword evidence="5 10" id="KW-0297">G-protein coupled receptor</keyword>
<name>A0ABS2YQ75_POLSP</name>
<evidence type="ECO:0000256" key="10">
    <source>
        <dbReference type="RuleBase" id="RU000688"/>
    </source>
</evidence>
<evidence type="ECO:0000313" key="14">
    <source>
        <dbReference type="Proteomes" id="UP001166093"/>
    </source>
</evidence>
<protein>
    <recommendedName>
        <fullName evidence="11">Muscarinic acetylcholine receptor</fullName>
    </recommendedName>
</protein>
<evidence type="ECO:0000256" key="6">
    <source>
        <dbReference type="ARBA" id="ARBA00023136"/>
    </source>
</evidence>
<dbReference type="PRINTS" id="PR00237">
    <property type="entry name" value="GPCRRHODOPSN"/>
</dbReference>